<dbReference type="SMART" id="SM00606">
    <property type="entry name" value="CBD_IV"/>
    <property type="match status" value="1"/>
</dbReference>
<evidence type="ECO:0000256" key="5">
    <source>
        <dbReference type="ARBA" id="ARBA00023277"/>
    </source>
</evidence>
<evidence type="ECO:0000256" key="7">
    <source>
        <dbReference type="PIRSR" id="PIRSR606710-2"/>
    </source>
</evidence>
<organism evidence="11 12">
    <name type="scientific">Filimonas effusa</name>
    <dbReference type="NCBI Taxonomy" id="2508721"/>
    <lineage>
        <taxon>Bacteria</taxon>
        <taxon>Pseudomonadati</taxon>
        <taxon>Bacteroidota</taxon>
        <taxon>Chitinophagia</taxon>
        <taxon>Chitinophagales</taxon>
        <taxon>Chitinophagaceae</taxon>
        <taxon>Filimonas</taxon>
    </lineage>
</organism>
<reference evidence="11 12" key="1">
    <citation type="submission" date="2019-01" db="EMBL/GenBank/DDBJ databases">
        <title>Filimonas sp. strain TTM-71.</title>
        <authorList>
            <person name="Chen W.-M."/>
        </authorList>
    </citation>
    <scope>NUCLEOTIDE SEQUENCE [LARGE SCALE GENOMIC DNA]</scope>
    <source>
        <strain evidence="11 12">TTM-71</strain>
    </source>
</reference>
<dbReference type="GO" id="GO:0004553">
    <property type="term" value="F:hydrolase activity, hydrolyzing O-glycosyl compounds"/>
    <property type="evidence" value="ECO:0007669"/>
    <property type="project" value="InterPro"/>
</dbReference>
<keyword evidence="4 8" id="KW-0378">Hydrolase</keyword>
<dbReference type="SUPFAM" id="SSF49785">
    <property type="entry name" value="Galactose-binding domain-like"/>
    <property type="match status" value="1"/>
</dbReference>
<feature type="signal peptide" evidence="9">
    <location>
        <begin position="1"/>
        <end position="20"/>
    </location>
</feature>
<evidence type="ECO:0000313" key="12">
    <source>
        <dbReference type="Proteomes" id="UP000290545"/>
    </source>
</evidence>
<keyword evidence="6 8" id="KW-0326">Glycosidase</keyword>
<keyword evidence="2" id="KW-0858">Xylan degradation</keyword>
<gene>
    <name evidence="11" type="ORF">ESB13_01595</name>
</gene>
<evidence type="ECO:0000256" key="8">
    <source>
        <dbReference type="RuleBase" id="RU361187"/>
    </source>
</evidence>
<dbReference type="CDD" id="cd18618">
    <property type="entry name" value="GH43_Xsa43E-like"/>
    <property type="match status" value="1"/>
</dbReference>
<evidence type="ECO:0000256" key="4">
    <source>
        <dbReference type="ARBA" id="ARBA00022801"/>
    </source>
</evidence>
<accession>A0A4V1MAD9</accession>
<dbReference type="PANTHER" id="PTHR43772:SF2">
    <property type="entry name" value="PUTATIVE (AFU_ORTHOLOGUE AFUA_2G04480)-RELATED"/>
    <property type="match status" value="1"/>
</dbReference>
<dbReference type="Gene3D" id="2.60.120.260">
    <property type="entry name" value="Galactose-binding domain-like"/>
    <property type="match status" value="1"/>
</dbReference>
<keyword evidence="5" id="KW-0119">Carbohydrate metabolism</keyword>
<dbReference type="Proteomes" id="UP000290545">
    <property type="component" value="Unassembled WGS sequence"/>
</dbReference>
<dbReference type="PANTHER" id="PTHR43772">
    <property type="entry name" value="ENDO-1,4-BETA-XYLANASE"/>
    <property type="match status" value="1"/>
</dbReference>
<sequence>MKQKLATIIAATLLCGTANSQNPIIQTKFTADPAPMVYKDTVFLYTSHDEDDAPPGQGRFLMRDWLCYTSTDMVNWTDHGPVASLRNFKWADKAITGWGGFDNGAWAPQTIERDGKFYLYCPVQGRGIGVLVADNPRGPFVDPLGHPLIGDKYDSIDPTVFIDDDGQAYLYWGNPNLWYVKLNKDMISLAGPIIKDSSFAKIKDQKDPFHYQEGPWAYKRNGKYYMAYASTCCPEGIGYAMSNSPAGPWEFKGYIMKPNGKSTGNHPGIIDYKGKSYVFGFNFRINFMLTEKHHERRSVCVEEFSYNPDGTIPELPWWREEGIRQIGTLDPYKLTEAETIAWSAGLKTNKDSSTGNVYVTDINNGDYLIIKGADLKKGPASFKARVAPKAGGNIEIRLDSLQGQLLGTCRIDKGFPPQWINVKSKLARQKGVHDIVLVFKGGEGELFDFDWWQMIN</sequence>
<feature type="domain" description="CBM6" evidence="10">
    <location>
        <begin position="333"/>
        <end position="455"/>
    </location>
</feature>
<evidence type="ECO:0000259" key="10">
    <source>
        <dbReference type="PROSITE" id="PS51175"/>
    </source>
</evidence>
<keyword evidence="2" id="KW-0624">Polysaccharide degradation</keyword>
<dbReference type="PROSITE" id="PS51175">
    <property type="entry name" value="CBM6"/>
    <property type="match status" value="1"/>
</dbReference>
<dbReference type="SUPFAM" id="SSF75005">
    <property type="entry name" value="Arabinanase/levansucrase/invertase"/>
    <property type="match status" value="1"/>
</dbReference>
<comment type="caution">
    <text evidence="11">The sequence shown here is derived from an EMBL/GenBank/DDBJ whole genome shotgun (WGS) entry which is preliminary data.</text>
</comment>
<dbReference type="InterPro" id="IPR052176">
    <property type="entry name" value="Glycosyl_Hydrlase_43_Enz"/>
</dbReference>
<evidence type="ECO:0000256" key="3">
    <source>
        <dbReference type="ARBA" id="ARBA00022729"/>
    </source>
</evidence>
<feature type="site" description="Important for catalytic activity, responsible for pKa modulation of the active site Glu and correct orientation of both the proton donor and substrate" evidence="7">
    <location>
        <position position="157"/>
    </location>
</feature>
<dbReference type="OrthoDB" id="3308423at2"/>
<feature type="chain" id="PRO_5020321953" evidence="9">
    <location>
        <begin position="21"/>
        <end position="456"/>
    </location>
</feature>
<dbReference type="InterPro" id="IPR005084">
    <property type="entry name" value="CBM6"/>
</dbReference>
<dbReference type="InterPro" id="IPR006584">
    <property type="entry name" value="Cellulose-bd_IV"/>
</dbReference>
<dbReference type="Gene3D" id="2.115.10.20">
    <property type="entry name" value="Glycosyl hydrolase domain, family 43"/>
    <property type="match status" value="1"/>
</dbReference>
<proteinExistence type="inferred from homology"/>
<dbReference type="EMBL" id="SDHZ01000001">
    <property type="protein sequence ID" value="RXK85536.1"/>
    <property type="molecule type" value="Genomic_DNA"/>
</dbReference>
<keyword evidence="3 9" id="KW-0732">Signal</keyword>
<dbReference type="Pfam" id="PF04616">
    <property type="entry name" value="Glyco_hydro_43"/>
    <property type="match status" value="1"/>
</dbReference>
<dbReference type="InterPro" id="IPR006710">
    <property type="entry name" value="Glyco_hydro_43"/>
</dbReference>
<evidence type="ECO:0000313" key="11">
    <source>
        <dbReference type="EMBL" id="RXK85536.1"/>
    </source>
</evidence>
<dbReference type="AlphaFoldDB" id="A0A4V1MAD9"/>
<dbReference type="InterPro" id="IPR023296">
    <property type="entry name" value="Glyco_hydro_beta-prop_sf"/>
</dbReference>
<evidence type="ECO:0000256" key="1">
    <source>
        <dbReference type="ARBA" id="ARBA00009865"/>
    </source>
</evidence>
<name>A0A4V1MAD9_9BACT</name>
<keyword evidence="12" id="KW-1185">Reference proteome</keyword>
<evidence type="ECO:0000256" key="6">
    <source>
        <dbReference type="ARBA" id="ARBA00023295"/>
    </source>
</evidence>
<dbReference type="Pfam" id="PF03422">
    <property type="entry name" value="CBM_6"/>
    <property type="match status" value="1"/>
</dbReference>
<evidence type="ECO:0000256" key="9">
    <source>
        <dbReference type="SAM" id="SignalP"/>
    </source>
</evidence>
<dbReference type="GO" id="GO:0030246">
    <property type="term" value="F:carbohydrate binding"/>
    <property type="evidence" value="ECO:0007669"/>
    <property type="project" value="InterPro"/>
</dbReference>
<evidence type="ECO:0000256" key="2">
    <source>
        <dbReference type="ARBA" id="ARBA00022651"/>
    </source>
</evidence>
<comment type="similarity">
    <text evidence="1 8">Belongs to the glycosyl hydrolase 43 family.</text>
</comment>
<protein>
    <submittedName>
        <fullName evidence="11">Carbohydrate-binding protein</fullName>
    </submittedName>
</protein>
<dbReference type="RefSeq" id="WP_129001288.1">
    <property type="nucleotide sequence ID" value="NZ_SDHZ01000001.1"/>
</dbReference>
<dbReference type="InterPro" id="IPR008979">
    <property type="entry name" value="Galactose-bd-like_sf"/>
</dbReference>
<dbReference type="GO" id="GO:0045493">
    <property type="term" value="P:xylan catabolic process"/>
    <property type="evidence" value="ECO:0007669"/>
    <property type="project" value="UniProtKB-KW"/>
</dbReference>
<dbReference type="CDD" id="cd04084">
    <property type="entry name" value="CBM6_xylanase-like"/>
    <property type="match status" value="1"/>
</dbReference>